<dbReference type="AlphaFoldDB" id="A0A212KBH0"/>
<evidence type="ECO:0000313" key="1">
    <source>
        <dbReference type="EMBL" id="SBW08865.1"/>
    </source>
</evidence>
<gene>
    <name evidence="1" type="ORF">KL86DPRO_50009</name>
</gene>
<organism evidence="1">
    <name type="scientific">uncultured delta proteobacterium</name>
    <dbReference type="NCBI Taxonomy" id="34034"/>
    <lineage>
        <taxon>Bacteria</taxon>
        <taxon>Deltaproteobacteria</taxon>
        <taxon>environmental samples</taxon>
    </lineage>
</organism>
<sequence>MVIYPPIIIDCRAITAHMKQKRYCFIYLPPFENKPVYPKTVCPKGPHGVKIAFTKQMEWGHLIQFIYMQQTIVQQIFKK</sequence>
<name>A0A212KBH0_9DELT</name>
<dbReference type="EMBL" id="FLUQ01000005">
    <property type="protein sequence ID" value="SBW08865.1"/>
    <property type="molecule type" value="Genomic_DNA"/>
</dbReference>
<protein>
    <submittedName>
        <fullName evidence="1">Uncharacterized protein</fullName>
    </submittedName>
</protein>
<accession>A0A212KBH0</accession>
<reference evidence="1" key="1">
    <citation type="submission" date="2016-04" db="EMBL/GenBank/DDBJ databases">
        <authorList>
            <person name="Evans L.H."/>
            <person name="Alamgir A."/>
            <person name="Owens N."/>
            <person name="Weber N.D."/>
            <person name="Virtaneva K."/>
            <person name="Barbian K."/>
            <person name="Babar A."/>
            <person name="Rosenke K."/>
        </authorList>
    </citation>
    <scope>NUCLEOTIDE SEQUENCE</scope>
    <source>
        <strain evidence="1">86</strain>
    </source>
</reference>
<proteinExistence type="predicted"/>